<dbReference type="EMBL" id="JBFWIC010000014">
    <property type="protein sequence ID" value="MEZ0475230.1"/>
    <property type="molecule type" value="Genomic_DNA"/>
</dbReference>
<comment type="caution">
    <text evidence="6">The sequence shown here is derived from an EMBL/GenBank/DDBJ whole genome shotgun (WGS) entry which is preliminary data.</text>
</comment>
<sequence length="254" mass="28334">MSKVVWLTDPHLVAPGHEPPQGVDPLPRLRAALAEAAALHADAARIVLSGDLVQLRNPEAYRLLREELERVRMPFRLLVGNHDDRAQLLDAFPETATVDGFIQSAEDLGDVQMLYLDTLAHDGKHHGELCPTRLQWLERQIAAADERPLLVFQHHPPCDIGVPALDRLRLLDNTGLARLLKARRAPTHLFCGHVHRNVSGRWAGHPFATLKSLHVQLAFDMRQPRLVYSDEPPGYGVILVDGGDIVVHHRDLPA</sequence>
<dbReference type="Gene3D" id="3.60.21.10">
    <property type="match status" value="1"/>
</dbReference>
<dbReference type="PANTHER" id="PTHR42988">
    <property type="entry name" value="PHOSPHOHYDROLASE"/>
    <property type="match status" value="1"/>
</dbReference>
<evidence type="ECO:0000256" key="3">
    <source>
        <dbReference type="ARBA" id="ARBA00023004"/>
    </source>
</evidence>
<accession>A0ABV4HR62</accession>
<proteinExistence type="inferred from homology"/>
<evidence type="ECO:0000256" key="1">
    <source>
        <dbReference type="ARBA" id="ARBA00022723"/>
    </source>
</evidence>
<keyword evidence="7" id="KW-1185">Reference proteome</keyword>
<evidence type="ECO:0000256" key="2">
    <source>
        <dbReference type="ARBA" id="ARBA00022801"/>
    </source>
</evidence>
<dbReference type="Pfam" id="PF00149">
    <property type="entry name" value="Metallophos"/>
    <property type="match status" value="1"/>
</dbReference>
<gene>
    <name evidence="6" type="ORF">AB6713_11470</name>
</gene>
<dbReference type="PANTHER" id="PTHR42988:SF2">
    <property type="entry name" value="CYCLIC NUCLEOTIDE PHOSPHODIESTERASE CBUA0032-RELATED"/>
    <property type="match status" value="1"/>
</dbReference>
<dbReference type="RefSeq" id="WP_370564668.1">
    <property type="nucleotide sequence ID" value="NZ_JBFWIB010000009.1"/>
</dbReference>
<evidence type="ECO:0000313" key="7">
    <source>
        <dbReference type="Proteomes" id="UP001566331"/>
    </source>
</evidence>
<keyword evidence="1" id="KW-0479">Metal-binding</keyword>
<reference evidence="6 7" key="1">
    <citation type="submission" date="2024-07" db="EMBL/GenBank/DDBJ databases">
        <title>Luteimonas salilacus sp. nov., isolated from the shore soil of Salt Lake in Tibet of China.</title>
        <authorList>
            <person name="Zhang X."/>
            <person name="Li A."/>
        </authorList>
    </citation>
    <scope>NUCLEOTIDE SEQUENCE [LARGE SCALE GENOMIC DNA]</scope>
    <source>
        <strain evidence="6 7">B3-2-R+30</strain>
    </source>
</reference>
<keyword evidence="2" id="KW-0378">Hydrolase</keyword>
<protein>
    <submittedName>
        <fullName evidence="6">Metallophosphoesterase</fullName>
    </submittedName>
</protein>
<evidence type="ECO:0000256" key="4">
    <source>
        <dbReference type="ARBA" id="ARBA00025742"/>
    </source>
</evidence>
<dbReference type="Proteomes" id="UP001566331">
    <property type="component" value="Unassembled WGS sequence"/>
</dbReference>
<evidence type="ECO:0000259" key="5">
    <source>
        <dbReference type="Pfam" id="PF00149"/>
    </source>
</evidence>
<comment type="similarity">
    <text evidence="4">Belongs to the cyclic nucleotide phosphodiesterase class-III family.</text>
</comment>
<feature type="domain" description="Calcineurin-like phosphoesterase" evidence="5">
    <location>
        <begin position="3"/>
        <end position="196"/>
    </location>
</feature>
<keyword evidence="3" id="KW-0408">Iron</keyword>
<dbReference type="InterPro" id="IPR004843">
    <property type="entry name" value="Calcineurin-like_PHP"/>
</dbReference>
<evidence type="ECO:0000313" key="6">
    <source>
        <dbReference type="EMBL" id="MEZ0475230.1"/>
    </source>
</evidence>
<dbReference type="InterPro" id="IPR029052">
    <property type="entry name" value="Metallo-depent_PP-like"/>
</dbReference>
<name>A0ABV4HR62_9GAMM</name>
<dbReference type="InterPro" id="IPR050884">
    <property type="entry name" value="CNP_phosphodiesterase-III"/>
</dbReference>
<organism evidence="6 7">
    <name type="scientific">Luteimonas salinilitoris</name>
    <dbReference type="NCBI Taxonomy" id="3237697"/>
    <lineage>
        <taxon>Bacteria</taxon>
        <taxon>Pseudomonadati</taxon>
        <taxon>Pseudomonadota</taxon>
        <taxon>Gammaproteobacteria</taxon>
        <taxon>Lysobacterales</taxon>
        <taxon>Lysobacteraceae</taxon>
        <taxon>Luteimonas</taxon>
    </lineage>
</organism>
<dbReference type="SUPFAM" id="SSF56300">
    <property type="entry name" value="Metallo-dependent phosphatases"/>
    <property type="match status" value="1"/>
</dbReference>